<reference evidence="9 10" key="1">
    <citation type="submission" date="2017-03" db="EMBL/GenBank/DDBJ databases">
        <authorList>
            <person name="Safronova V.I."/>
            <person name="Sazanova A.L."/>
            <person name="Chirak E.R."/>
        </authorList>
    </citation>
    <scope>NUCLEOTIDE SEQUENCE [LARGE SCALE GENOMIC DNA]</scope>
    <source>
        <strain evidence="9 10">Opo-243</strain>
    </source>
</reference>
<proteinExistence type="inferred from homology"/>
<sequence>MAPPVFRFAPSPNGLLHLGHAYSALLNFDRARETGGRLLLRIEDIDATRCRPEFETAIDEDLAWLGIAWETPVRRQSEHLSDYRAALERLSALGLVYPAFESRAEIARLVDAREADGLWPRDPDGAPLYPGDAKSLPADERARLIDTGVPYALRLDMAAACQRVAGLTWNELGEGPDGEHGLVPARPEAWGDVIVARKETPTSYHLSVVVDDALQGVSEVVRGQDLFHATSVHCLLQVLLGLPHPVYRHHALIRDGEGRKLSKSSRSTGLRELRNAGISPAGIRRLVGLG</sequence>
<dbReference type="InterPro" id="IPR014729">
    <property type="entry name" value="Rossmann-like_a/b/a_fold"/>
</dbReference>
<evidence type="ECO:0000256" key="4">
    <source>
        <dbReference type="ARBA" id="ARBA00022833"/>
    </source>
</evidence>
<keyword evidence="10" id="KW-1185">Reference proteome</keyword>
<name>A0A4Q1VDL7_9BRAD</name>
<evidence type="ECO:0000259" key="8">
    <source>
        <dbReference type="Pfam" id="PF00749"/>
    </source>
</evidence>
<comment type="similarity">
    <text evidence="7">Belongs to the class-I aminoacyl-tRNA synthetase family.</text>
</comment>
<gene>
    <name evidence="9" type="ORF">B5V03_15370</name>
</gene>
<feature type="domain" description="Glutamyl/glutaminyl-tRNA synthetase class Ib catalytic" evidence="8">
    <location>
        <begin position="7"/>
        <end position="269"/>
    </location>
</feature>
<keyword evidence="7" id="KW-0648">Protein biosynthesis</keyword>
<evidence type="ECO:0000256" key="1">
    <source>
        <dbReference type="ARBA" id="ARBA00022598"/>
    </source>
</evidence>
<dbReference type="PANTHER" id="PTHR43311">
    <property type="entry name" value="GLUTAMATE--TRNA LIGASE"/>
    <property type="match status" value="1"/>
</dbReference>
<evidence type="ECO:0000256" key="3">
    <source>
        <dbReference type="ARBA" id="ARBA00022741"/>
    </source>
</evidence>
<dbReference type="InterPro" id="IPR001412">
    <property type="entry name" value="aa-tRNA-synth_I_CS"/>
</dbReference>
<dbReference type="GO" id="GO:0005829">
    <property type="term" value="C:cytosol"/>
    <property type="evidence" value="ECO:0007669"/>
    <property type="project" value="TreeGrafter"/>
</dbReference>
<dbReference type="GO" id="GO:0006424">
    <property type="term" value="P:glutamyl-tRNA aminoacylation"/>
    <property type="evidence" value="ECO:0007669"/>
    <property type="project" value="TreeGrafter"/>
</dbReference>
<dbReference type="InterPro" id="IPR000924">
    <property type="entry name" value="Glu/Gln-tRNA-synth"/>
</dbReference>
<dbReference type="AlphaFoldDB" id="A0A4Q1VDL7"/>
<dbReference type="NCBIfam" id="NF004315">
    <property type="entry name" value="PRK05710.1-4"/>
    <property type="match status" value="1"/>
</dbReference>
<keyword evidence="3 7" id="KW-0547">Nucleotide-binding</keyword>
<evidence type="ECO:0000256" key="5">
    <source>
        <dbReference type="ARBA" id="ARBA00022840"/>
    </source>
</evidence>
<dbReference type="SUPFAM" id="SSF52374">
    <property type="entry name" value="Nucleotidylyl transferase"/>
    <property type="match status" value="1"/>
</dbReference>
<keyword evidence="2" id="KW-0479">Metal-binding</keyword>
<evidence type="ECO:0000313" key="9">
    <source>
        <dbReference type="EMBL" id="RXT49373.1"/>
    </source>
</evidence>
<keyword evidence="1 7" id="KW-0436">Ligase</keyword>
<keyword evidence="4" id="KW-0862">Zinc</keyword>
<comment type="caution">
    <text evidence="9">The sequence shown here is derived from an EMBL/GenBank/DDBJ whole genome shotgun (WGS) entry which is preliminary data.</text>
</comment>
<dbReference type="RefSeq" id="WP_129271125.1">
    <property type="nucleotide sequence ID" value="NZ_MZXW01000016.1"/>
</dbReference>
<evidence type="ECO:0000313" key="10">
    <source>
        <dbReference type="Proteomes" id="UP000290819"/>
    </source>
</evidence>
<dbReference type="Gene3D" id="3.40.50.620">
    <property type="entry name" value="HUPs"/>
    <property type="match status" value="1"/>
</dbReference>
<dbReference type="Proteomes" id="UP000290819">
    <property type="component" value="Unassembled WGS sequence"/>
</dbReference>
<dbReference type="Pfam" id="PF00749">
    <property type="entry name" value="tRNA-synt_1c"/>
    <property type="match status" value="1"/>
</dbReference>
<dbReference type="PRINTS" id="PR00987">
    <property type="entry name" value="TRNASYNTHGLU"/>
</dbReference>
<evidence type="ECO:0000256" key="7">
    <source>
        <dbReference type="RuleBase" id="RU363037"/>
    </source>
</evidence>
<evidence type="ECO:0000256" key="2">
    <source>
        <dbReference type="ARBA" id="ARBA00022723"/>
    </source>
</evidence>
<dbReference type="PROSITE" id="PS00178">
    <property type="entry name" value="AA_TRNA_LIGASE_I"/>
    <property type="match status" value="1"/>
</dbReference>
<evidence type="ECO:0000256" key="6">
    <source>
        <dbReference type="ARBA" id="ARBA00023146"/>
    </source>
</evidence>
<dbReference type="GO" id="GO:0005524">
    <property type="term" value="F:ATP binding"/>
    <property type="evidence" value="ECO:0007669"/>
    <property type="project" value="UniProtKB-KW"/>
</dbReference>
<organism evidence="9 10">
    <name type="scientific">Bradyrhizobium betae</name>
    <dbReference type="NCBI Taxonomy" id="244734"/>
    <lineage>
        <taxon>Bacteria</taxon>
        <taxon>Pseudomonadati</taxon>
        <taxon>Pseudomonadota</taxon>
        <taxon>Alphaproteobacteria</taxon>
        <taxon>Hyphomicrobiales</taxon>
        <taxon>Nitrobacteraceae</taxon>
        <taxon>Bradyrhizobium</taxon>
    </lineage>
</organism>
<dbReference type="InterPro" id="IPR049940">
    <property type="entry name" value="GluQ/Sye"/>
</dbReference>
<dbReference type="GO" id="GO:0004818">
    <property type="term" value="F:glutamate-tRNA ligase activity"/>
    <property type="evidence" value="ECO:0007669"/>
    <property type="project" value="TreeGrafter"/>
</dbReference>
<dbReference type="InterPro" id="IPR020058">
    <property type="entry name" value="Glu/Gln-tRNA-synth_Ib_cat-dom"/>
</dbReference>
<accession>A0A4Q1VDL7</accession>
<keyword evidence="6 7" id="KW-0030">Aminoacyl-tRNA synthetase</keyword>
<keyword evidence="5 7" id="KW-0067">ATP-binding</keyword>
<dbReference type="EMBL" id="MZXW01000016">
    <property type="protein sequence ID" value="RXT49373.1"/>
    <property type="molecule type" value="Genomic_DNA"/>
</dbReference>
<dbReference type="OrthoDB" id="9807503at2"/>
<dbReference type="PANTHER" id="PTHR43311:SF1">
    <property type="entry name" value="GLUTAMYL-Q TRNA(ASP) SYNTHETASE"/>
    <property type="match status" value="1"/>
</dbReference>
<protein>
    <submittedName>
        <fullName evidence="9">tRNA glutamyl-Q(34) synthetase GluQRS</fullName>
    </submittedName>
</protein>